<evidence type="ECO:0000256" key="1">
    <source>
        <dbReference type="SAM" id="MobiDB-lite"/>
    </source>
</evidence>
<reference evidence="2" key="1">
    <citation type="submission" date="2017-07" db="EMBL/GenBank/DDBJ databases">
        <title>Taro Niue Genome Assembly and Annotation.</title>
        <authorList>
            <person name="Atibalentja N."/>
            <person name="Keating K."/>
            <person name="Fields C.J."/>
        </authorList>
    </citation>
    <scope>NUCLEOTIDE SEQUENCE</scope>
    <source>
        <strain evidence="2">Niue_2</strain>
        <tissue evidence="2">Leaf</tissue>
    </source>
</reference>
<organism evidence="2 3">
    <name type="scientific">Colocasia esculenta</name>
    <name type="common">Wild taro</name>
    <name type="synonym">Arum esculentum</name>
    <dbReference type="NCBI Taxonomy" id="4460"/>
    <lineage>
        <taxon>Eukaryota</taxon>
        <taxon>Viridiplantae</taxon>
        <taxon>Streptophyta</taxon>
        <taxon>Embryophyta</taxon>
        <taxon>Tracheophyta</taxon>
        <taxon>Spermatophyta</taxon>
        <taxon>Magnoliopsida</taxon>
        <taxon>Liliopsida</taxon>
        <taxon>Araceae</taxon>
        <taxon>Aroideae</taxon>
        <taxon>Colocasieae</taxon>
        <taxon>Colocasia</taxon>
    </lineage>
</organism>
<name>A0A843UCF5_COLES</name>
<accession>A0A843UCF5</accession>
<sequence length="260" mass="29471">MWCFQQYREGGSSLPPSEDNMGENGLQILEEAMERIWFHENILTSSIQLGLGTAVKKARSLQPPASTTQLVADSEDQSNDKSRYHSHRKKPPTRLKIITSNQLFQLPPSPLIRSRHQSSSPPPSTENSPQSRNTSRRPPTRMMRSYKSFSELEQDELKGFMDLGFEFHKESLSPRMMSVLPGLQRLGKKANELVKEEEGEATVKGKARRPYLAEAWLIKRPNSPLLNLKMLPAISTGGADMKKQIRFWARTVASTIHQES</sequence>
<dbReference type="EMBL" id="NMUH01000466">
    <property type="protein sequence ID" value="MQL79600.1"/>
    <property type="molecule type" value="Genomic_DNA"/>
</dbReference>
<dbReference type="OrthoDB" id="1918258at2759"/>
<keyword evidence="3" id="KW-1185">Reference proteome</keyword>
<dbReference type="PANTHER" id="PTHR33785:SF2">
    <property type="entry name" value="DUF1685 DOMAIN-CONTAINING PROTEIN"/>
    <property type="match status" value="1"/>
</dbReference>
<dbReference type="Proteomes" id="UP000652761">
    <property type="component" value="Unassembled WGS sequence"/>
</dbReference>
<evidence type="ECO:0000313" key="3">
    <source>
        <dbReference type="Proteomes" id="UP000652761"/>
    </source>
</evidence>
<feature type="compositionally biased region" description="Basic residues" evidence="1">
    <location>
        <begin position="84"/>
        <end position="93"/>
    </location>
</feature>
<gene>
    <name evidence="2" type="ORF">Taro_012057</name>
</gene>
<evidence type="ECO:0000313" key="2">
    <source>
        <dbReference type="EMBL" id="MQL79600.1"/>
    </source>
</evidence>
<dbReference type="PANTHER" id="PTHR33785">
    <property type="entry name" value="OS06G0550800 PROTEIN"/>
    <property type="match status" value="1"/>
</dbReference>
<protein>
    <submittedName>
        <fullName evidence="2">Uncharacterized protein</fullName>
    </submittedName>
</protein>
<comment type="caution">
    <text evidence="2">The sequence shown here is derived from an EMBL/GenBank/DDBJ whole genome shotgun (WGS) entry which is preliminary data.</text>
</comment>
<dbReference type="AlphaFoldDB" id="A0A843UCF5"/>
<feature type="region of interest" description="Disordered" evidence="1">
    <location>
        <begin position="60"/>
        <end position="142"/>
    </location>
</feature>
<proteinExistence type="predicted"/>